<dbReference type="GO" id="GO:0003841">
    <property type="term" value="F:1-acylglycerol-3-phosphate O-acyltransferase activity"/>
    <property type="evidence" value="ECO:0007669"/>
    <property type="project" value="TreeGrafter"/>
</dbReference>
<evidence type="ECO:0000256" key="3">
    <source>
        <dbReference type="ARBA" id="ARBA00022692"/>
    </source>
</evidence>
<feature type="transmembrane region" description="Helical" evidence="7">
    <location>
        <begin position="228"/>
        <end position="247"/>
    </location>
</feature>
<feature type="transmembrane region" description="Helical" evidence="7">
    <location>
        <begin position="94"/>
        <end position="112"/>
    </location>
</feature>
<comment type="caution">
    <text evidence="8">The sequence shown here is derived from an EMBL/GenBank/DDBJ whole genome shotgun (WGS) entry which is preliminary data.</text>
</comment>
<feature type="transmembrane region" description="Helical" evidence="7">
    <location>
        <begin position="51"/>
        <end position="69"/>
    </location>
</feature>
<dbReference type="GO" id="GO:0030258">
    <property type="term" value="P:lipid modification"/>
    <property type="evidence" value="ECO:0007669"/>
    <property type="project" value="TreeGrafter"/>
</dbReference>
<feature type="transmembrane region" description="Helical" evidence="7">
    <location>
        <begin position="457"/>
        <end position="478"/>
    </location>
</feature>
<accession>A0A9P7M9Z3</accession>
<evidence type="ECO:0000313" key="9">
    <source>
        <dbReference type="Proteomes" id="UP000706124"/>
    </source>
</evidence>
<dbReference type="InterPro" id="IPR049941">
    <property type="entry name" value="LPLAT_7/PORCN-like"/>
</dbReference>
<protein>
    <recommendedName>
        <fullName evidence="10">Lysophospholipid acyltransferase</fullName>
    </recommendedName>
</protein>
<sequence>MLSLIHRPFEALSGLIGASPDELKLIFSFLLSYPLAGLLKRVPDAKPACKNIFIIGTSIFYLVGIFDLWHGVGTIAISAGGTYLIAKYMQNSRYMPWLGFLFVMGHMSLSHVRRQIVRSPSTVDITGAQMVMVMKLSAFCWNVADGQLSDELLSEFQRDRAIRELPDFLDYAGYILFFPSLFAGPAFDYAEYRRWLDTTMFEVSSDVDPSKKPPLRKRRKIPRSATPAMSKAIAGLLWLALFVILSAKYGHEQLLQESYVQYTLWRRVWIMYIVNLVARLKYYGVWTLTEGSCILAGLGYNGVDPITGKVLWNRLQNVDPWAVETAQNPRGYLAGWNMNTNSWLRNYVYLRVTPRGKKPGFRASLTTFGTSAFWHGFYPGYYFTFILASLVQTAAKNLRRLVRPFFLDSVTGKPSPSKKYYDMASLIVTQLTFSFATTPFLVLTFSDAVRAWSRVDFYGAVWTIACLVFFASPGKTTLKAELEKRQGRVSAKLVRSASTDSLTGNQPILGISKDLGRDVTEAMEGLRAAEVETRQKKKSS</sequence>
<dbReference type="InterPro" id="IPR004299">
    <property type="entry name" value="MBOAT_fam"/>
</dbReference>
<dbReference type="GO" id="GO:0047184">
    <property type="term" value="F:1-acylglycerophosphocholine O-acyltransferase activity"/>
    <property type="evidence" value="ECO:0007669"/>
    <property type="project" value="TreeGrafter"/>
</dbReference>
<proteinExistence type="predicted"/>
<evidence type="ECO:0000256" key="6">
    <source>
        <dbReference type="ARBA" id="ARBA00023315"/>
    </source>
</evidence>
<evidence type="ECO:0000256" key="1">
    <source>
        <dbReference type="ARBA" id="ARBA00004141"/>
    </source>
</evidence>
<evidence type="ECO:0008006" key="10">
    <source>
        <dbReference type="Google" id="ProtNLM"/>
    </source>
</evidence>
<keyword evidence="2" id="KW-0808">Transferase</keyword>
<feature type="transmembrane region" description="Helical" evidence="7">
    <location>
        <begin position="171"/>
        <end position="190"/>
    </location>
</feature>
<feature type="transmembrane region" description="Helical" evidence="7">
    <location>
        <begin position="423"/>
        <end position="445"/>
    </location>
</feature>
<reference evidence="8 9" key="1">
    <citation type="journal article" date="2020" name="bioRxiv">
        <title>Whole genome comparisons of ergot fungi reveals the divergence and evolution of species within the genus Claviceps are the result of varying mechanisms driving genome evolution and host range expansion.</title>
        <authorList>
            <person name="Wyka S.A."/>
            <person name="Mondo S.J."/>
            <person name="Liu M."/>
            <person name="Dettman J."/>
            <person name="Nalam V."/>
            <person name="Broders K.D."/>
        </authorList>
    </citation>
    <scope>NUCLEOTIDE SEQUENCE [LARGE SCALE GENOMIC DNA]</scope>
    <source>
        <strain evidence="8 9">CCC 1485</strain>
    </source>
</reference>
<keyword evidence="4 7" id="KW-1133">Transmembrane helix</keyword>
<keyword evidence="6" id="KW-0012">Acyltransferase</keyword>
<dbReference type="GO" id="GO:0046474">
    <property type="term" value="P:glycerophospholipid biosynthetic process"/>
    <property type="evidence" value="ECO:0007669"/>
    <property type="project" value="TreeGrafter"/>
</dbReference>
<dbReference type="OrthoDB" id="286734at2759"/>
<dbReference type="Pfam" id="PF03062">
    <property type="entry name" value="MBOAT"/>
    <property type="match status" value="1"/>
</dbReference>
<evidence type="ECO:0000256" key="7">
    <source>
        <dbReference type="SAM" id="Phobius"/>
    </source>
</evidence>
<dbReference type="GO" id="GO:0016020">
    <property type="term" value="C:membrane"/>
    <property type="evidence" value="ECO:0007669"/>
    <property type="project" value="UniProtKB-SubCell"/>
</dbReference>
<dbReference type="PANTHER" id="PTHR13906">
    <property type="entry name" value="PORCUPINE"/>
    <property type="match status" value="1"/>
</dbReference>
<dbReference type="AlphaFoldDB" id="A0A9P7M9Z3"/>
<dbReference type="PANTHER" id="PTHR13906:SF4">
    <property type="entry name" value="LYSOPHOSPHOLIPID ACYLTRANSFERASE 6"/>
    <property type="match status" value="1"/>
</dbReference>
<organism evidence="8 9">
    <name type="scientific">Claviceps pazoutovae</name>
    <dbReference type="NCBI Taxonomy" id="1649127"/>
    <lineage>
        <taxon>Eukaryota</taxon>
        <taxon>Fungi</taxon>
        <taxon>Dikarya</taxon>
        <taxon>Ascomycota</taxon>
        <taxon>Pezizomycotina</taxon>
        <taxon>Sordariomycetes</taxon>
        <taxon>Hypocreomycetidae</taxon>
        <taxon>Hypocreales</taxon>
        <taxon>Clavicipitaceae</taxon>
        <taxon>Claviceps</taxon>
    </lineage>
</organism>
<evidence type="ECO:0000256" key="5">
    <source>
        <dbReference type="ARBA" id="ARBA00023136"/>
    </source>
</evidence>
<name>A0A9P7M9Z3_9HYPO</name>
<dbReference type="GO" id="GO:0005783">
    <property type="term" value="C:endoplasmic reticulum"/>
    <property type="evidence" value="ECO:0007669"/>
    <property type="project" value="TreeGrafter"/>
</dbReference>
<comment type="subcellular location">
    <subcellularLocation>
        <location evidence="1">Membrane</location>
        <topology evidence="1">Multi-pass membrane protein</topology>
    </subcellularLocation>
</comment>
<evidence type="ECO:0000256" key="4">
    <source>
        <dbReference type="ARBA" id="ARBA00022989"/>
    </source>
</evidence>
<dbReference type="Proteomes" id="UP000706124">
    <property type="component" value="Unassembled WGS sequence"/>
</dbReference>
<evidence type="ECO:0000256" key="2">
    <source>
        <dbReference type="ARBA" id="ARBA00022679"/>
    </source>
</evidence>
<dbReference type="EMBL" id="SRPO01000298">
    <property type="protein sequence ID" value="KAG5934605.1"/>
    <property type="molecule type" value="Genomic_DNA"/>
</dbReference>
<keyword evidence="5 7" id="KW-0472">Membrane</keyword>
<gene>
    <name evidence="8" type="ORF">E4U60_003679</name>
</gene>
<evidence type="ECO:0000313" key="8">
    <source>
        <dbReference type="EMBL" id="KAG5934605.1"/>
    </source>
</evidence>
<keyword evidence="9" id="KW-1185">Reference proteome</keyword>
<keyword evidence="3 7" id="KW-0812">Transmembrane</keyword>